<evidence type="ECO:0000256" key="7">
    <source>
        <dbReference type="ARBA" id="ARBA00025769"/>
    </source>
</evidence>
<dbReference type="Proteomes" id="UP000030645">
    <property type="component" value="Unassembled WGS sequence"/>
</dbReference>
<dbReference type="CDD" id="cd06127">
    <property type="entry name" value="DEDDh"/>
    <property type="match status" value="1"/>
</dbReference>
<evidence type="ECO:0000256" key="2">
    <source>
        <dbReference type="ARBA" id="ARBA00022722"/>
    </source>
</evidence>
<keyword evidence="4" id="KW-0378">Hydrolase</keyword>
<evidence type="ECO:0000313" key="11">
    <source>
        <dbReference type="Proteomes" id="UP000030645"/>
    </source>
</evidence>
<evidence type="ECO:0000256" key="6">
    <source>
        <dbReference type="ARBA" id="ARBA00022842"/>
    </source>
</evidence>
<dbReference type="Gene3D" id="3.30.420.10">
    <property type="entry name" value="Ribonuclease H-like superfamily/Ribonuclease H"/>
    <property type="match status" value="1"/>
</dbReference>
<evidence type="ECO:0000256" key="5">
    <source>
        <dbReference type="ARBA" id="ARBA00022839"/>
    </source>
</evidence>
<keyword evidence="3" id="KW-0479">Metal-binding</keyword>
<comment type="cofactor">
    <cofactor evidence="1">
        <name>Mg(2+)</name>
        <dbReference type="ChEBI" id="CHEBI:18420"/>
    </cofactor>
</comment>
<gene>
    <name evidence="10" type="ORF">L484_006221</name>
</gene>
<dbReference type="InterPro" id="IPR012337">
    <property type="entry name" value="RNaseH-like_sf"/>
</dbReference>
<keyword evidence="11" id="KW-1185">Reference proteome</keyword>
<dbReference type="AlphaFoldDB" id="W9R346"/>
<name>W9R346_9ROSA</name>
<dbReference type="GO" id="GO:0006308">
    <property type="term" value="P:DNA catabolic process"/>
    <property type="evidence" value="ECO:0007669"/>
    <property type="project" value="TreeGrafter"/>
</dbReference>
<dbReference type="GO" id="GO:0046872">
    <property type="term" value="F:metal ion binding"/>
    <property type="evidence" value="ECO:0007669"/>
    <property type="project" value="UniProtKB-KW"/>
</dbReference>
<keyword evidence="6" id="KW-0460">Magnesium</keyword>
<organism evidence="10 11">
    <name type="scientific">Morus notabilis</name>
    <dbReference type="NCBI Taxonomy" id="981085"/>
    <lineage>
        <taxon>Eukaryota</taxon>
        <taxon>Viridiplantae</taxon>
        <taxon>Streptophyta</taxon>
        <taxon>Embryophyta</taxon>
        <taxon>Tracheophyta</taxon>
        <taxon>Spermatophyta</taxon>
        <taxon>Magnoliopsida</taxon>
        <taxon>eudicotyledons</taxon>
        <taxon>Gunneridae</taxon>
        <taxon>Pentapetalae</taxon>
        <taxon>rosids</taxon>
        <taxon>fabids</taxon>
        <taxon>Rosales</taxon>
        <taxon>Moraceae</taxon>
        <taxon>Moreae</taxon>
        <taxon>Morus</taxon>
    </lineage>
</organism>
<sequence>MTISLNCSYHLQQLNLQKRQHQFQSQFTLFQSLTNLPLSQVYRKKESKSGPRFRIHTLANFWNGSFQSWTRRYKTNAKLHDSRTQGLEGRSPKKWTRRPLTTNAEGSEKTARSSKASSITQEILDGTVSTTTNLNITKTAMGQYQKIQHYDIRLEIAKNKDLANLVTIITFDIETTGLSRENDRIVEIGVQDLRGGKDSTFETLVNPERYVGNADVHQITSCMVNRPDVPRMKDLIPILLRYVGSRQKPGGYVLLVAHNARNFDVPFLINEFNRCSVHIPPNWLFLDTLPLAREAMKSEGLKLKTNLQVLREHYEIPLVGPAHRAMSDVKCLSLILQRLTYDLKLSLSDLIGRSFTASDLISQKKKKSSG</sequence>
<reference evidence="11" key="1">
    <citation type="submission" date="2013-01" db="EMBL/GenBank/DDBJ databases">
        <title>Draft Genome Sequence of a Mulberry Tree, Morus notabilis C.K. Schneid.</title>
        <authorList>
            <person name="He N."/>
            <person name="Zhao S."/>
        </authorList>
    </citation>
    <scope>NUCLEOTIDE SEQUENCE</scope>
</reference>
<evidence type="ECO:0000256" key="8">
    <source>
        <dbReference type="SAM" id="MobiDB-lite"/>
    </source>
</evidence>
<dbReference type="InterPro" id="IPR036397">
    <property type="entry name" value="RNaseH_sf"/>
</dbReference>
<comment type="similarity">
    <text evidence="7">Belongs to the exonuclease superfamily. TREX family.</text>
</comment>
<evidence type="ECO:0000313" key="10">
    <source>
        <dbReference type="EMBL" id="EXB55047.1"/>
    </source>
</evidence>
<dbReference type="PANTHER" id="PTHR13058">
    <property type="entry name" value="THREE PRIME REPAIR EXONUCLEASE 1, 2"/>
    <property type="match status" value="1"/>
</dbReference>
<dbReference type="EMBL" id="KE344220">
    <property type="protein sequence ID" value="EXB55047.1"/>
    <property type="molecule type" value="Genomic_DNA"/>
</dbReference>
<evidence type="ECO:0000256" key="4">
    <source>
        <dbReference type="ARBA" id="ARBA00022801"/>
    </source>
</evidence>
<evidence type="ECO:0000256" key="1">
    <source>
        <dbReference type="ARBA" id="ARBA00001946"/>
    </source>
</evidence>
<dbReference type="InterPro" id="IPR040393">
    <property type="entry name" value="TREX1/2"/>
</dbReference>
<keyword evidence="2" id="KW-0540">Nuclease</keyword>
<feature type="region of interest" description="Disordered" evidence="8">
    <location>
        <begin position="80"/>
        <end position="118"/>
    </location>
</feature>
<dbReference type="SMART" id="SM00479">
    <property type="entry name" value="EXOIII"/>
    <property type="match status" value="1"/>
</dbReference>
<protein>
    <submittedName>
        <fullName evidence="10">DNA polymerase III polC-type</fullName>
    </submittedName>
</protein>
<dbReference type="FunFam" id="3.30.420.10:FF:000081">
    <property type="entry name" value="Exonuclease DPD1 chloroplastic/mitochondrial"/>
    <property type="match status" value="1"/>
</dbReference>
<dbReference type="GO" id="GO:0003676">
    <property type="term" value="F:nucleic acid binding"/>
    <property type="evidence" value="ECO:0007669"/>
    <property type="project" value="InterPro"/>
</dbReference>
<dbReference type="SUPFAM" id="SSF53098">
    <property type="entry name" value="Ribonuclease H-like"/>
    <property type="match status" value="1"/>
</dbReference>
<evidence type="ECO:0000256" key="3">
    <source>
        <dbReference type="ARBA" id="ARBA00022723"/>
    </source>
</evidence>
<dbReference type="GO" id="GO:0008296">
    <property type="term" value="F:3'-5'-DNA exonuclease activity"/>
    <property type="evidence" value="ECO:0007669"/>
    <property type="project" value="TreeGrafter"/>
</dbReference>
<evidence type="ECO:0000259" key="9">
    <source>
        <dbReference type="SMART" id="SM00479"/>
    </source>
</evidence>
<dbReference type="PANTHER" id="PTHR13058:SF19">
    <property type="entry name" value="LD40940P"/>
    <property type="match status" value="1"/>
</dbReference>
<keyword evidence="5" id="KW-0269">Exonuclease</keyword>
<dbReference type="InterPro" id="IPR013520">
    <property type="entry name" value="Ribonucl_H"/>
</dbReference>
<dbReference type="GO" id="GO:0005737">
    <property type="term" value="C:cytoplasm"/>
    <property type="evidence" value="ECO:0007669"/>
    <property type="project" value="TreeGrafter"/>
</dbReference>
<feature type="domain" description="Exonuclease" evidence="9">
    <location>
        <begin position="167"/>
        <end position="345"/>
    </location>
</feature>
<proteinExistence type="inferred from homology"/>
<dbReference type="eggNOG" id="KOG4793">
    <property type="taxonomic scope" value="Eukaryota"/>
</dbReference>
<accession>W9R346</accession>
<dbReference type="STRING" id="981085.W9R346"/>
<dbReference type="Pfam" id="PF00929">
    <property type="entry name" value="RNase_T"/>
    <property type="match status" value="1"/>
</dbReference>